<sequence>MASIALYGFGRIGRQFLRVGLLEGLFEPVAIADIGDEATLAALFAVDTNYGRWHEPVAGSTGQLTIGERKIPYLNSAKEVPDWAALGAAVVVDCSGRATTRAGAQVHLDRGAKCVLVSTASKTLADCDAVLLKGINLDSFDPAAHHIVSMGSCTTNALAVAIKVILENFGIQYGLFSTLHSYTNTQSLTDQPMKDRRDSWAAAENIIPSSSGAARALQFIWPGLQITGKAYRIPTRTGSIAELNLVTEKECTVQEVNDAFRAAAQEGVVNFLHGVIDVLEDEWASSRIVGDPHSCLIDLPLTAKEGNLLSVAAWYDNEWGFSNRLAEVAAYLAARL</sequence>
<reference evidence="4 5" key="1">
    <citation type="journal article" date="2018" name="Arch. Microbiol.">
        <title>Hymenobacter segetis sp. nov., isolated from soil.</title>
        <authorList>
            <person name="Ten L.N."/>
            <person name="Lim S.J."/>
            <person name="Kim B.O."/>
            <person name="Kang I.K."/>
            <person name="Jung H.Y."/>
        </authorList>
    </citation>
    <scope>NUCLEOTIDE SEQUENCE [LARGE SCALE GENOMIC DNA]</scope>
    <source>
        <strain evidence="4 5">S7-3-11</strain>
    </source>
</reference>
<dbReference type="PRINTS" id="PR00078">
    <property type="entry name" value="G3PDHDRGNASE"/>
</dbReference>
<dbReference type="InterPro" id="IPR020829">
    <property type="entry name" value="GlycerAld_3-P_DH_cat"/>
</dbReference>
<name>A0ABU9LXC8_9BACT</name>
<dbReference type="SMART" id="SM00846">
    <property type="entry name" value="Gp_dh_N"/>
    <property type="match status" value="1"/>
</dbReference>
<feature type="domain" description="Glyceraldehyde 3-phosphate dehydrogenase NAD(P) binding" evidence="3">
    <location>
        <begin position="2"/>
        <end position="153"/>
    </location>
</feature>
<dbReference type="InterPro" id="IPR020831">
    <property type="entry name" value="GlycerAld/Erythrose_P_DH"/>
</dbReference>
<evidence type="ECO:0000313" key="5">
    <source>
        <dbReference type="Proteomes" id="UP001479606"/>
    </source>
</evidence>
<dbReference type="SUPFAM" id="SSF55347">
    <property type="entry name" value="Glyceraldehyde-3-phosphate dehydrogenase-like, C-terminal domain"/>
    <property type="match status" value="1"/>
</dbReference>
<dbReference type="Pfam" id="PF02800">
    <property type="entry name" value="Gp_dh_C"/>
    <property type="match status" value="1"/>
</dbReference>
<dbReference type="PANTHER" id="PTHR43148">
    <property type="entry name" value="GLYCERALDEHYDE-3-PHOSPHATE DEHYDROGENASE 2"/>
    <property type="match status" value="1"/>
</dbReference>
<evidence type="ECO:0000256" key="1">
    <source>
        <dbReference type="ARBA" id="ARBA00023002"/>
    </source>
</evidence>
<dbReference type="EC" id="1.2.1.-" evidence="4"/>
<dbReference type="Gene3D" id="3.30.360.10">
    <property type="entry name" value="Dihydrodipicolinate Reductase, domain 2"/>
    <property type="match status" value="1"/>
</dbReference>
<dbReference type="InterPro" id="IPR036291">
    <property type="entry name" value="NAD(P)-bd_dom_sf"/>
</dbReference>
<dbReference type="PIRSF" id="PIRSF000149">
    <property type="entry name" value="GAP_DH"/>
    <property type="match status" value="1"/>
</dbReference>
<dbReference type="RefSeq" id="WP_342298878.1">
    <property type="nucleotide sequence ID" value="NZ_JBCEVZ010000032.1"/>
</dbReference>
<evidence type="ECO:0000256" key="2">
    <source>
        <dbReference type="RuleBase" id="RU000397"/>
    </source>
</evidence>
<dbReference type="Proteomes" id="UP001479606">
    <property type="component" value="Unassembled WGS sequence"/>
</dbReference>
<comment type="caution">
    <text evidence="4">The sequence shown here is derived from an EMBL/GenBank/DDBJ whole genome shotgun (WGS) entry which is preliminary data.</text>
</comment>
<comment type="similarity">
    <text evidence="2">Belongs to the glyceraldehyde-3-phosphate dehydrogenase family.</text>
</comment>
<organism evidence="4 5">
    <name type="scientific">Hymenobacter segetis</name>
    <dbReference type="NCBI Taxonomy" id="2025509"/>
    <lineage>
        <taxon>Bacteria</taxon>
        <taxon>Pseudomonadati</taxon>
        <taxon>Bacteroidota</taxon>
        <taxon>Cytophagia</taxon>
        <taxon>Cytophagales</taxon>
        <taxon>Hymenobacteraceae</taxon>
        <taxon>Hymenobacter</taxon>
    </lineage>
</organism>
<evidence type="ECO:0000313" key="4">
    <source>
        <dbReference type="EMBL" id="MEL5995215.1"/>
    </source>
</evidence>
<dbReference type="InterPro" id="IPR020828">
    <property type="entry name" value="GlycerAld_3-P_DH_NAD(P)-bd"/>
</dbReference>
<keyword evidence="1 4" id="KW-0560">Oxidoreductase</keyword>
<dbReference type="GO" id="GO:0016491">
    <property type="term" value="F:oxidoreductase activity"/>
    <property type="evidence" value="ECO:0007669"/>
    <property type="project" value="UniProtKB-KW"/>
</dbReference>
<proteinExistence type="inferred from homology"/>
<protein>
    <submittedName>
        <fullName evidence="4">Type I glyceraldehyde-3-phosphate dehydrogenase</fullName>
        <ecNumber evidence="4">1.2.1.-</ecNumber>
    </submittedName>
</protein>
<dbReference type="Pfam" id="PF00044">
    <property type="entry name" value="Gp_dh_N"/>
    <property type="match status" value="1"/>
</dbReference>
<dbReference type="EMBL" id="JBCEVZ010000032">
    <property type="protein sequence ID" value="MEL5995215.1"/>
    <property type="molecule type" value="Genomic_DNA"/>
</dbReference>
<evidence type="ECO:0000259" key="3">
    <source>
        <dbReference type="SMART" id="SM00846"/>
    </source>
</evidence>
<dbReference type="Gene3D" id="3.40.50.720">
    <property type="entry name" value="NAD(P)-binding Rossmann-like Domain"/>
    <property type="match status" value="1"/>
</dbReference>
<keyword evidence="5" id="KW-1185">Reference proteome</keyword>
<accession>A0ABU9LXC8</accession>
<gene>
    <name evidence="4" type="ORF">AAFH49_13430</name>
</gene>
<dbReference type="SUPFAM" id="SSF51735">
    <property type="entry name" value="NAD(P)-binding Rossmann-fold domains"/>
    <property type="match status" value="1"/>
</dbReference>